<comment type="caution">
    <text evidence="4">The sequence shown here is derived from an EMBL/GenBank/DDBJ whole genome shotgun (WGS) entry which is preliminary data.</text>
</comment>
<dbReference type="CDD" id="cd00190">
    <property type="entry name" value="Tryp_SPc"/>
    <property type="match status" value="1"/>
</dbReference>
<evidence type="ECO:0000313" key="5">
    <source>
        <dbReference type="Proteomes" id="UP000683360"/>
    </source>
</evidence>
<dbReference type="AlphaFoldDB" id="A0A8S3TWA3"/>
<dbReference type="InterPro" id="IPR009003">
    <property type="entry name" value="Peptidase_S1_PA"/>
</dbReference>
<dbReference type="SMART" id="SM00020">
    <property type="entry name" value="Tryp_SPc"/>
    <property type="match status" value="1"/>
</dbReference>
<gene>
    <name evidence="4" type="ORF">MEDL_50417</name>
</gene>
<dbReference type="FunFam" id="2.40.10.10:FF:000068">
    <property type="entry name" value="transmembrane protease serine 2"/>
    <property type="match status" value="1"/>
</dbReference>
<feature type="chain" id="PRO_5035854618" evidence="2">
    <location>
        <begin position="21"/>
        <end position="233"/>
    </location>
</feature>
<dbReference type="InterPro" id="IPR043504">
    <property type="entry name" value="Peptidase_S1_PA_chymotrypsin"/>
</dbReference>
<dbReference type="GO" id="GO:0006508">
    <property type="term" value="P:proteolysis"/>
    <property type="evidence" value="ECO:0007669"/>
    <property type="project" value="InterPro"/>
</dbReference>
<evidence type="ECO:0000256" key="1">
    <source>
        <dbReference type="ARBA" id="ARBA00023157"/>
    </source>
</evidence>
<proteinExistence type="predicted"/>
<dbReference type="GO" id="GO:0004252">
    <property type="term" value="F:serine-type endopeptidase activity"/>
    <property type="evidence" value="ECO:0007669"/>
    <property type="project" value="InterPro"/>
</dbReference>
<dbReference type="Pfam" id="PF00089">
    <property type="entry name" value="Trypsin"/>
    <property type="match status" value="1"/>
</dbReference>
<keyword evidence="5" id="KW-1185">Reference proteome</keyword>
<protein>
    <submittedName>
        <fullName evidence="4">TMPRSS3</fullName>
        <ecNumber evidence="4">3.4.21.-</ecNumber>
    </submittedName>
</protein>
<dbReference type="OrthoDB" id="6045329at2759"/>
<feature type="signal peptide" evidence="2">
    <location>
        <begin position="1"/>
        <end position="20"/>
    </location>
</feature>
<sequence>MRTLLCIGVIIQAILKGHIGQQSGQCGVQTYQPHTWTVNGQSSKIIGGRESVPHSWPWQVVLRFRDHPLTCSGSLVKINTTGELVVLTAAQCVDGTLPIEWTIDVGVHSRSAQEQYQKTYDVKQIISHPEYSPFLLHNDIAIVRLSTPIIENEAVAPICVTSLPSSDFYGRNCVVTGWGATSEGGSTSDRLKEVYKPVLTDTDCLLNVGGTFNSTTMLCAGFVQGGEGTCTVM</sequence>
<dbReference type="PANTHER" id="PTHR24252:SF7">
    <property type="entry name" value="HYALIN"/>
    <property type="match status" value="1"/>
</dbReference>
<organism evidence="4 5">
    <name type="scientific">Mytilus edulis</name>
    <name type="common">Blue mussel</name>
    <dbReference type="NCBI Taxonomy" id="6550"/>
    <lineage>
        <taxon>Eukaryota</taxon>
        <taxon>Metazoa</taxon>
        <taxon>Spiralia</taxon>
        <taxon>Lophotrochozoa</taxon>
        <taxon>Mollusca</taxon>
        <taxon>Bivalvia</taxon>
        <taxon>Autobranchia</taxon>
        <taxon>Pteriomorphia</taxon>
        <taxon>Mytilida</taxon>
        <taxon>Mytiloidea</taxon>
        <taxon>Mytilidae</taxon>
        <taxon>Mytilinae</taxon>
        <taxon>Mytilus</taxon>
    </lineage>
</organism>
<dbReference type="EMBL" id="CAJPWZ010002409">
    <property type="protein sequence ID" value="CAG2237937.1"/>
    <property type="molecule type" value="Genomic_DNA"/>
</dbReference>
<keyword evidence="1" id="KW-1015">Disulfide bond</keyword>
<dbReference type="PROSITE" id="PS50240">
    <property type="entry name" value="TRYPSIN_DOM"/>
    <property type="match status" value="1"/>
</dbReference>
<dbReference type="InterPro" id="IPR001254">
    <property type="entry name" value="Trypsin_dom"/>
</dbReference>
<dbReference type="Gene3D" id="2.40.10.10">
    <property type="entry name" value="Trypsin-like serine proteases"/>
    <property type="match status" value="1"/>
</dbReference>
<name>A0A8S3TWA3_MYTED</name>
<dbReference type="EC" id="3.4.21.-" evidence="4"/>
<reference evidence="4" key="1">
    <citation type="submission" date="2021-03" db="EMBL/GenBank/DDBJ databases">
        <authorList>
            <person name="Bekaert M."/>
        </authorList>
    </citation>
    <scope>NUCLEOTIDE SEQUENCE</scope>
</reference>
<keyword evidence="4" id="KW-0378">Hydrolase</keyword>
<dbReference type="SUPFAM" id="SSF50494">
    <property type="entry name" value="Trypsin-like serine proteases"/>
    <property type="match status" value="1"/>
</dbReference>
<feature type="domain" description="Peptidase S1" evidence="3">
    <location>
        <begin position="45"/>
        <end position="230"/>
    </location>
</feature>
<keyword evidence="2" id="KW-0732">Signal</keyword>
<dbReference type="Proteomes" id="UP000683360">
    <property type="component" value="Unassembled WGS sequence"/>
</dbReference>
<accession>A0A8S3TWA3</accession>
<evidence type="ECO:0000256" key="2">
    <source>
        <dbReference type="SAM" id="SignalP"/>
    </source>
</evidence>
<evidence type="ECO:0000313" key="4">
    <source>
        <dbReference type="EMBL" id="CAG2237937.1"/>
    </source>
</evidence>
<evidence type="ECO:0000259" key="3">
    <source>
        <dbReference type="PROSITE" id="PS50240"/>
    </source>
</evidence>
<dbReference type="PANTHER" id="PTHR24252">
    <property type="entry name" value="ACROSIN-RELATED"/>
    <property type="match status" value="1"/>
</dbReference>